<reference evidence="3" key="1">
    <citation type="journal article" date="2019" name="Int. J. Syst. Evol. Microbiol.">
        <title>The Global Catalogue of Microorganisms (GCM) 10K type strain sequencing project: providing services to taxonomists for standard genome sequencing and annotation.</title>
        <authorList>
            <consortium name="The Broad Institute Genomics Platform"/>
            <consortium name="The Broad Institute Genome Sequencing Center for Infectious Disease"/>
            <person name="Wu L."/>
            <person name="Ma J."/>
        </authorList>
    </citation>
    <scope>NUCLEOTIDE SEQUENCE [LARGE SCALE GENOMIC DNA]</scope>
    <source>
        <strain evidence="3">CGMCC 4.7289</strain>
    </source>
</reference>
<dbReference type="PANTHER" id="PTHR14359">
    <property type="entry name" value="HOMO-OLIGOMERIC FLAVIN CONTAINING CYS DECARBOXYLASE FAMILY"/>
    <property type="match status" value="1"/>
</dbReference>
<evidence type="ECO:0000313" key="2">
    <source>
        <dbReference type="EMBL" id="MFC4130616.1"/>
    </source>
</evidence>
<name>A0ABV8LI64_9ACTN</name>
<dbReference type="Pfam" id="PF02441">
    <property type="entry name" value="Flavoprotein"/>
    <property type="match status" value="1"/>
</dbReference>
<dbReference type="PANTHER" id="PTHR14359:SF6">
    <property type="entry name" value="PHOSPHOPANTOTHENOYLCYSTEINE DECARBOXYLASE"/>
    <property type="match status" value="1"/>
</dbReference>
<dbReference type="RefSeq" id="WP_253757559.1">
    <property type="nucleotide sequence ID" value="NZ_JAMZDZ010000001.1"/>
</dbReference>
<feature type="domain" description="Flavoprotein" evidence="1">
    <location>
        <begin position="5"/>
        <end position="124"/>
    </location>
</feature>
<gene>
    <name evidence="2" type="ORF">ACFOZ4_08360</name>
</gene>
<dbReference type="InterPro" id="IPR036551">
    <property type="entry name" value="Flavin_trans-like"/>
</dbReference>
<dbReference type="Gene3D" id="3.40.50.1950">
    <property type="entry name" value="Flavin prenyltransferase-like"/>
    <property type="match status" value="1"/>
</dbReference>
<evidence type="ECO:0000313" key="3">
    <source>
        <dbReference type="Proteomes" id="UP001595816"/>
    </source>
</evidence>
<dbReference type="EMBL" id="JBHSAY010000005">
    <property type="protein sequence ID" value="MFC4130616.1"/>
    <property type="molecule type" value="Genomic_DNA"/>
</dbReference>
<proteinExistence type="predicted"/>
<dbReference type="Proteomes" id="UP001595816">
    <property type="component" value="Unassembled WGS sequence"/>
</dbReference>
<organism evidence="2 3">
    <name type="scientific">Hamadaea flava</name>
    <dbReference type="NCBI Taxonomy" id="1742688"/>
    <lineage>
        <taxon>Bacteria</taxon>
        <taxon>Bacillati</taxon>
        <taxon>Actinomycetota</taxon>
        <taxon>Actinomycetes</taxon>
        <taxon>Micromonosporales</taxon>
        <taxon>Micromonosporaceae</taxon>
        <taxon>Hamadaea</taxon>
    </lineage>
</organism>
<dbReference type="InterPro" id="IPR003382">
    <property type="entry name" value="Flavoprotein"/>
</dbReference>
<sequence>MTSHHLLLVPCGAAPAADIGVLISIAQGAGWSASVTATPSAVPFLDVSKVEELTGAAPRSGFEQAADPGKTRTVRKADAIIIAPATYNTVNKLAAGVADNYALTVVAELVGLGLPTVLVPFVNTALARRAPYRNALRALEAEGVYVLGANDQWEPHEPGTGSKRQQQFPWQLAFDVAATHANGTEVRNP</sequence>
<dbReference type="SUPFAM" id="SSF52507">
    <property type="entry name" value="Homo-oligomeric flavin-containing Cys decarboxylases, HFCD"/>
    <property type="match status" value="1"/>
</dbReference>
<keyword evidence="3" id="KW-1185">Reference proteome</keyword>
<evidence type="ECO:0000259" key="1">
    <source>
        <dbReference type="Pfam" id="PF02441"/>
    </source>
</evidence>
<comment type="caution">
    <text evidence="2">The sequence shown here is derived from an EMBL/GenBank/DDBJ whole genome shotgun (WGS) entry which is preliminary data.</text>
</comment>
<protein>
    <submittedName>
        <fullName evidence="2">Flavoprotein</fullName>
    </submittedName>
</protein>
<accession>A0ABV8LI64</accession>